<evidence type="ECO:0000313" key="4">
    <source>
        <dbReference type="Proteomes" id="UP000266391"/>
    </source>
</evidence>
<dbReference type="CDD" id="cd01483">
    <property type="entry name" value="E1_enzyme_family"/>
    <property type="match status" value="1"/>
</dbReference>
<sequence length="581" mass="67300">MFSPEELKRILQESDVIKNVSIIKEAKLFENVYQTVLQGELVINERESFVVYIAVPEKWYRDLVDIYVADYNELVYMPHIDNKGKLCLFETEGILIDQNLPGIMMQSLLRAQTILKQGFSGENKNDFINEFELYWAQLKDCRIAHLAVETDRKNRIVKGGIKKSSKRKKEKQIEYIKRCKKAPIYIGENVESLKRWNLEKTPVMNIAYFVIYSEKYIFPPDIRKKLSIDYLNALLHFVPEGELASIMPRSRQDRIVVFEIHQPSGQTHLVGMYIKGGMLKETSLEKVEELQPLLMERADKKFLMKRVTEQDSENYKNRILIIGCGSIGGHVICELAKAGYEDLTIVDYEKLTEENIFRHVLGMEYVNRYKCEALNTYIQKNIPEVKITTLAERIEDAITEEDINFEDYNLIISAAGNHNLNRWINSWIQNNKIKVPVVYLWNEVYGIGNHAAYIKYGNCGCYECFFDRDEETGELYDKTSYCMRGQIITESAGGCGKTYVPYGNLVSLKTMLLCLKMVKNIFEENLDDNLLISLKGDSDYLEKHNLETSGRYLRQQEQIKILTGKQFVNINCGVCNDCNGK</sequence>
<evidence type="ECO:0000259" key="1">
    <source>
        <dbReference type="Pfam" id="PF00899"/>
    </source>
</evidence>
<evidence type="ECO:0000259" key="2">
    <source>
        <dbReference type="Pfam" id="PF14461"/>
    </source>
</evidence>
<dbReference type="GO" id="GO:0016779">
    <property type="term" value="F:nucleotidyltransferase activity"/>
    <property type="evidence" value="ECO:0007669"/>
    <property type="project" value="TreeGrafter"/>
</dbReference>
<feature type="domain" description="Prokaryotic E2 family B" evidence="2">
    <location>
        <begin position="31"/>
        <end position="140"/>
    </location>
</feature>
<dbReference type="InterPro" id="IPR045886">
    <property type="entry name" value="ThiF/MoeB/HesA"/>
</dbReference>
<dbReference type="Pfam" id="PF14461">
    <property type="entry name" value="Prok-E2_B"/>
    <property type="match status" value="1"/>
</dbReference>
<feature type="domain" description="THIF-type NAD/FAD binding fold" evidence="1">
    <location>
        <begin position="316"/>
        <end position="474"/>
    </location>
</feature>
<dbReference type="PANTHER" id="PTHR10953:SF102">
    <property type="entry name" value="ADENYLYLTRANSFERASE AND SULFURTRANSFERASE MOCS3"/>
    <property type="match status" value="1"/>
</dbReference>
<proteinExistence type="predicted"/>
<accession>A0A396AJK0</accession>
<dbReference type="Proteomes" id="UP000266391">
    <property type="component" value="Unassembled WGS sequence"/>
</dbReference>
<dbReference type="SUPFAM" id="SSF69572">
    <property type="entry name" value="Activating enzymes of the ubiquitin-like proteins"/>
    <property type="match status" value="1"/>
</dbReference>
<dbReference type="Gene3D" id="3.40.50.720">
    <property type="entry name" value="NAD(P)-binding Rossmann-like Domain"/>
    <property type="match status" value="1"/>
</dbReference>
<dbReference type="GO" id="GO:0032446">
    <property type="term" value="P:protein modification by small protein conjugation"/>
    <property type="evidence" value="ECO:0007669"/>
    <property type="project" value="TreeGrafter"/>
</dbReference>
<dbReference type="GO" id="GO:0004792">
    <property type="term" value="F:thiosulfate-cyanide sulfurtransferase activity"/>
    <property type="evidence" value="ECO:0007669"/>
    <property type="project" value="TreeGrafter"/>
</dbReference>
<dbReference type="InterPro" id="IPR032701">
    <property type="entry name" value="Prok-E2_B_dom"/>
</dbReference>
<dbReference type="InterPro" id="IPR035985">
    <property type="entry name" value="Ubiquitin-activating_enz"/>
</dbReference>
<dbReference type="EMBL" id="QSIQ01000001">
    <property type="protein sequence ID" value="RHD06400.1"/>
    <property type="molecule type" value="Genomic_DNA"/>
</dbReference>
<dbReference type="PANTHER" id="PTHR10953">
    <property type="entry name" value="UBIQUITIN-ACTIVATING ENZYME E1"/>
    <property type="match status" value="1"/>
</dbReference>
<dbReference type="GO" id="GO:0005737">
    <property type="term" value="C:cytoplasm"/>
    <property type="evidence" value="ECO:0007669"/>
    <property type="project" value="TreeGrafter"/>
</dbReference>
<dbReference type="GO" id="GO:0008641">
    <property type="term" value="F:ubiquitin-like modifier activating enzyme activity"/>
    <property type="evidence" value="ECO:0007669"/>
    <property type="project" value="InterPro"/>
</dbReference>
<dbReference type="InterPro" id="IPR000594">
    <property type="entry name" value="ThiF_NAD_FAD-bd"/>
</dbReference>
<dbReference type="Pfam" id="PF00899">
    <property type="entry name" value="ThiF"/>
    <property type="match status" value="1"/>
</dbReference>
<comment type="caution">
    <text evidence="3">The sequence shown here is derived from an EMBL/GenBank/DDBJ whole genome shotgun (WGS) entry which is preliminary data.</text>
</comment>
<gene>
    <name evidence="3" type="ORF">DW813_00565</name>
</gene>
<evidence type="ECO:0000313" key="3">
    <source>
        <dbReference type="EMBL" id="RHD06400.1"/>
    </source>
</evidence>
<name>A0A396AJK0_9FIRM</name>
<dbReference type="AlphaFoldDB" id="A0A396AJK0"/>
<reference evidence="3 4" key="1">
    <citation type="submission" date="2018-08" db="EMBL/GenBank/DDBJ databases">
        <title>A genome reference for cultivated species of the human gut microbiota.</title>
        <authorList>
            <person name="Zou Y."/>
            <person name="Xue W."/>
            <person name="Luo G."/>
        </authorList>
    </citation>
    <scope>NUCLEOTIDE SEQUENCE [LARGE SCALE GENOMIC DNA]</scope>
    <source>
        <strain evidence="3 4">AM32-8LB</strain>
    </source>
</reference>
<organism evidence="3 4">
    <name type="scientific">Roseburia inulinivorans</name>
    <dbReference type="NCBI Taxonomy" id="360807"/>
    <lineage>
        <taxon>Bacteria</taxon>
        <taxon>Bacillati</taxon>
        <taxon>Bacillota</taxon>
        <taxon>Clostridia</taxon>
        <taxon>Lachnospirales</taxon>
        <taxon>Lachnospiraceae</taxon>
        <taxon>Roseburia</taxon>
    </lineage>
</organism>
<dbReference type="RefSeq" id="WP_118091740.1">
    <property type="nucleotide sequence ID" value="NZ_QSIQ01000001.1"/>
</dbReference>
<protein>
    <submittedName>
        <fullName evidence="3">Uncharacterized protein</fullName>
    </submittedName>
</protein>